<dbReference type="SUPFAM" id="SSF51430">
    <property type="entry name" value="NAD(P)-linked oxidoreductase"/>
    <property type="match status" value="1"/>
</dbReference>
<dbReference type="PANTHER" id="PTHR43364:SF4">
    <property type="entry name" value="NAD(P)-LINKED OXIDOREDUCTASE SUPERFAMILY PROTEIN"/>
    <property type="match status" value="1"/>
</dbReference>
<dbReference type="RefSeq" id="WP_379880867.1">
    <property type="nucleotide sequence ID" value="NZ_JBHPON010000003.1"/>
</dbReference>
<accession>A0ABW1L091</accession>
<feature type="domain" description="NADP-dependent oxidoreductase" evidence="2">
    <location>
        <begin position="16"/>
        <end position="339"/>
    </location>
</feature>
<organism evidence="3 4">
    <name type="scientific">Hyphococcus aureus</name>
    <dbReference type="NCBI Taxonomy" id="2666033"/>
    <lineage>
        <taxon>Bacteria</taxon>
        <taxon>Pseudomonadati</taxon>
        <taxon>Pseudomonadota</taxon>
        <taxon>Alphaproteobacteria</taxon>
        <taxon>Parvularculales</taxon>
        <taxon>Parvularculaceae</taxon>
        <taxon>Hyphococcus</taxon>
    </lineage>
</organism>
<dbReference type="InterPro" id="IPR023210">
    <property type="entry name" value="NADP_OxRdtase_dom"/>
</dbReference>
<dbReference type="InterPro" id="IPR036812">
    <property type="entry name" value="NAD(P)_OxRdtase_dom_sf"/>
</dbReference>
<dbReference type="EMBL" id="JBHPON010000003">
    <property type="protein sequence ID" value="MFC6037741.1"/>
    <property type="molecule type" value="Genomic_DNA"/>
</dbReference>
<keyword evidence="4" id="KW-1185">Reference proteome</keyword>
<dbReference type="PANTHER" id="PTHR43364">
    <property type="entry name" value="NADH-SPECIFIC METHYLGLYOXAL REDUCTASE-RELATED"/>
    <property type="match status" value="1"/>
</dbReference>
<dbReference type="InterPro" id="IPR050523">
    <property type="entry name" value="AKR_Detox_Biosynth"/>
</dbReference>
<keyword evidence="1" id="KW-0560">Oxidoreductase</keyword>
<evidence type="ECO:0000259" key="2">
    <source>
        <dbReference type="Pfam" id="PF00248"/>
    </source>
</evidence>
<evidence type="ECO:0000313" key="3">
    <source>
        <dbReference type="EMBL" id="MFC6037741.1"/>
    </source>
</evidence>
<comment type="caution">
    <text evidence="3">The sequence shown here is derived from an EMBL/GenBank/DDBJ whole genome shotgun (WGS) entry which is preliminary data.</text>
</comment>
<gene>
    <name evidence="3" type="ORF">ACFMB1_19465</name>
</gene>
<reference evidence="3 4" key="1">
    <citation type="submission" date="2024-09" db="EMBL/GenBank/DDBJ databases">
        <authorList>
            <person name="Zhang Z.-H."/>
        </authorList>
    </citation>
    <scope>NUCLEOTIDE SEQUENCE [LARGE SCALE GENOMIC DNA]</scope>
    <source>
        <strain evidence="3 4">HHTR114</strain>
    </source>
</reference>
<protein>
    <submittedName>
        <fullName evidence="3">Aldo/keto reductase</fullName>
    </submittedName>
</protein>
<proteinExistence type="predicted"/>
<evidence type="ECO:0000256" key="1">
    <source>
        <dbReference type="ARBA" id="ARBA00023002"/>
    </source>
</evidence>
<dbReference type="PRINTS" id="PR00069">
    <property type="entry name" value="ALDKETRDTASE"/>
</dbReference>
<dbReference type="Proteomes" id="UP001596116">
    <property type="component" value="Unassembled WGS sequence"/>
</dbReference>
<dbReference type="CDD" id="cd19094">
    <property type="entry name" value="AKR_Tas-like"/>
    <property type="match status" value="1"/>
</dbReference>
<evidence type="ECO:0000313" key="4">
    <source>
        <dbReference type="Proteomes" id="UP001596116"/>
    </source>
</evidence>
<dbReference type="InterPro" id="IPR020471">
    <property type="entry name" value="AKR"/>
</dbReference>
<dbReference type="Pfam" id="PF00248">
    <property type="entry name" value="Aldo_ket_red"/>
    <property type="match status" value="1"/>
</dbReference>
<dbReference type="Gene3D" id="3.20.20.100">
    <property type="entry name" value="NADP-dependent oxidoreductase domain"/>
    <property type="match status" value="1"/>
</dbReference>
<sequence>MEKRRLGRTDLDVPALCLGTMMYGDQISEADAVLQMDACFDRGINFLDTAEMYTVPPKPETQGESERIVGRWMASREVRDKVILATKVAGRSPAAYMRPEGGETRLTPEQIRFAVERSLENLQTDYIDLYQLHWPDRPMPLFGGVRTGYVHYQDKGVPIEETLSALGDLVKEGKVRHVGLSNETPYGVMQFLKASDEQQLPRVISIQNAYNLLNRSFEMGLAEIALEEQVGLLAYSPIGQGALTGKYLDGGNPPGSRKALFNRLQRYETPMADEAIRGYLTIAEKFGADPTVFAMQFVTTRPFVTSNIFGARNMDQLDVIFASLDLKWTDEMDAAVNELHGRIQNPCP</sequence>
<name>A0ABW1L091_9PROT</name>